<dbReference type="InterPro" id="IPR012348">
    <property type="entry name" value="RNR-like"/>
</dbReference>
<name>A0A934W3I8_9MICO</name>
<dbReference type="Gene3D" id="1.10.620.20">
    <property type="entry name" value="Ribonucleotide Reductase, subunit A"/>
    <property type="match status" value="1"/>
</dbReference>
<dbReference type="RefSeq" id="WP_200554870.1">
    <property type="nucleotide sequence ID" value="NZ_JAEPES010000001.1"/>
</dbReference>
<evidence type="ECO:0000313" key="1">
    <source>
        <dbReference type="EMBL" id="MBK4346545.1"/>
    </source>
</evidence>
<reference evidence="1" key="1">
    <citation type="submission" date="2021-01" db="EMBL/GenBank/DDBJ databases">
        <title>Lacisediminihabitans sp. nov. strain G11-30, isolated from Antarctic Soil.</title>
        <authorList>
            <person name="Li J."/>
        </authorList>
    </citation>
    <scope>NUCLEOTIDE SEQUENCE</scope>
    <source>
        <strain evidence="1">G11-30</strain>
    </source>
</reference>
<dbReference type="Proteomes" id="UP000636458">
    <property type="component" value="Unassembled WGS sequence"/>
</dbReference>
<protein>
    <submittedName>
        <fullName evidence="1">Uncharacterized protein</fullName>
    </submittedName>
</protein>
<organism evidence="1 2">
    <name type="scientific">Lacisediminihabitans changchengi</name>
    <dbReference type="NCBI Taxonomy" id="2787634"/>
    <lineage>
        <taxon>Bacteria</taxon>
        <taxon>Bacillati</taxon>
        <taxon>Actinomycetota</taxon>
        <taxon>Actinomycetes</taxon>
        <taxon>Micrococcales</taxon>
        <taxon>Microbacteriaceae</taxon>
        <taxon>Lacisediminihabitans</taxon>
    </lineage>
</organism>
<gene>
    <name evidence="1" type="ORF">IV501_02755</name>
</gene>
<proteinExistence type="predicted"/>
<dbReference type="EMBL" id="JAEPES010000001">
    <property type="protein sequence ID" value="MBK4346545.1"/>
    <property type="molecule type" value="Genomic_DNA"/>
</dbReference>
<sequence length="267" mass="29911">MPDNDEASVIDMGLPAADFDVRHFARTAAGNHRDELDLEAYADAPLSNETLRTLVYLRDIERATMSHLRGLLVTATHKDARVTAFLTTWAFEKFWIADALDAIIETNDADLALDQAKINTHGEHTIRESIVGNIIGVPMTAVHMAVGTVDEWLMQAAYARVAELEPHPELVRTIERLLAVKERQLLFFEAQARYRLLFSRRARSITRRRLRSTPWPIGRLAQPKQESAFFFARLIASSPATVTALDARIDTLPGQSGLSLIRKASRA</sequence>
<keyword evidence="2" id="KW-1185">Reference proteome</keyword>
<evidence type="ECO:0000313" key="2">
    <source>
        <dbReference type="Proteomes" id="UP000636458"/>
    </source>
</evidence>
<dbReference type="GO" id="GO:0016491">
    <property type="term" value="F:oxidoreductase activity"/>
    <property type="evidence" value="ECO:0007669"/>
    <property type="project" value="InterPro"/>
</dbReference>
<dbReference type="AlphaFoldDB" id="A0A934W3I8"/>
<comment type="caution">
    <text evidence="1">The sequence shown here is derived from an EMBL/GenBank/DDBJ whole genome shotgun (WGS) entry which is preliminary data.</text>
</comment>
<accession>A0A934W3I8</accession>